<organism evidence="2 3">
    <name type="scientific">Tanacetum coccineum</name>
    <dbReference type="NCBI Taxonomy" id="301880"/>
    <lineage>
        <taxon>Eukaryota</taxon>
        <taxon>Viridiplantae</taxon>
        <taxon>Streptophyta</taxon>
        <taxon>Embryophyta</taxon>
        <taxon>Tracheophyta</taxon>
        <taxon>Spermatophyta</taxon>
        <taxon>Magnoliopsida</taxon>
        <taxon>eudicotyledons</taxon>
        <taxon>Gunneridae</taxon>
        <taxon>Pentapetalae</taxon>
        <taxon>asterids</taxon>
        <taxon>campanulids</taxon>
        <taxon>Asterales</taxon>
        <taxon>Asteraceae</taxon>
        <taxon>Asteroideae</taxon>
        <taxon>Anthemideae</taxon>
        <taxon>Anthemidinae</taxon>
        <taxon>Tanacetum</taxon>
    </lineage>
</organism>
<dbReference type="EMBL" id="BQNB010020373">
    <property type="protein sequence ID" value="GJT95279.1"/>
    <property type="molecule type" value="Genomic_DNA"/>
</dbReference>
<reference evidence="2" key="2">
    <citation type="submission" date="2022-01" db="EMBL/GenBank/DDBJ databases">
        <authorList>
            <person name="Yamashiro T."/>
            <person name="Shiraishi A."/>
            <person name="Satake H."/>
            <person name="Nakayama K."/>
        </authorList>
    </citation>
    <scope>NUCLEOTIDE SEQUENCE</scope>
</reference>
<reference evidence="2" key="1">
    <citation type="journal article" date="2022" name="Int. J. Mol. Sci.">
        <title>Draft Genome of Tanacetum Coccineum: Genomic Comparison of Closely Related Tanacetum-Family Plants.</title>
        <authorList>
            <person name="Yamashiro T."/>
            <person name="Shiraishi A."/>
            <person name="Nakayama K."/>
            <person name="Satake H."/>
        </authorList>
    </citation>
    <scope>NUCLEOTIDE SEQUENCE</scope>
</reference>
<dbReference type="Proteomes" id="UP001151760">
    <property type="component" value="Unassembled WGS sequence"/>
</dbReference>
<feature type="region of interest" description="Disordered" evidence="1">
    <location>
        <begin position="51"/>
        <end position="101"/>
    </location>
</feature>
<feature type="compositionally biased region" description="Basic residues" evidence="1">
    <location>
        <begin position="14"/>
        <end position="25"/>
    </location>
</feature>
<comment type="caution">
    <text evidence="2">The sequence shown here is derived from an EMBL/GenBank/DDBJ whole genome shotgun (WGS) entry which is preliminary data.</text>
</comment>
<feature type="region of interest" description="Disordered" evidence="1">
    <location>
        <begin position="1"/>
        <end position="36"/>
    </location>
</feature>
<feature type="compositionally biased region" description="Basic residues" evidence="1">
    <location>
        <begin position="84"/>
        <end position="94"/>
    </location>
</feature>
<feature type="non-terminal residue" evidence="2">
    <location>
        <position position="127"/>
    </location>
</feature>
<feature type="compositionally biased region" description="Low complexity" evidence="1">
    <location>
        <begin position="59"/>
        <end position="83"/>
    </location>
</feature>
<evidence type="ECO:0000256" key="1">
    <source>
        <dbReference type="SAM" id="MobiDB-lite"/>
    </source>
</evidence>
<keyword evidence="3" id="KW-1185">Reference proteome</keyword>
<evidence type="ECO:0000313" key="2">
    <source>
        <dbReference type="EMBL" id="GJT95279.1"/>
    </source>
</evidence>
<proteinExistence type="predicted"/>
<name>A0ABQ5I6H1_9ASTR</name>
<protein>
    <submittedName>
        <fullName evidence="2">Uncharacterized protein</fullName>
    </submittedName>
</protein>
<accession>A0ABQ5I6H1</accession>
<feature type="compositionally biased region" description="Pro residues" evidence="1">
    <location>
        <begin position="1"/>
        <end position="11"/>
    </location>
</feature>
<evidence type="ECO:0000313" key="3">
    <source>
        <dbReference type="Proteomes" id="UP001151760"/>
    </source>
</evidence>
<sequence>MNSGSPPPPPDSGHRHHAAAGKLFRRTFPANSKNAPREPIYPTHYFTLLHAPPSPPPTSAAAAMPPYTTSTTPRTITPLPSSSSHRHHHHRSRRCLPTPQPTPLLGAFGLSGSNEGPFVSFVSTIKG</sequence>
<gene>
    <name evidence="2" type="ORF">Tco_1090797</name>
</gene>